<keyword evidence="9" id="KW-1185">Reference proteome</keyword>
<evidence type="ECO:0000256" key="1">
    <source>
        <dbReference type="ARBA" id="ARBA00010996"/>
    </source>
</evidence>
<dbReference type="Pfam" id="PF02630">
    <property type="entry name" value="SCO1-SenC"/>
    <property type="match status" value="1"/>
</dbReference>
<dbReference type="InterPro" id="IPR013766">
    <property type="entry name" value="Thioredoxin_domain"/>
</dbReference>
<dbReference type="EMBL" id="CP000683">
    <property type="protein sequence ID" value="ABV85003.1"/>
    <property type="molecule type" value="Genomic_DNA"/>
</dbReference>
<keyword evidence="6" id="KW-1133">Transmembrane helix</keyword>
<keyword evidence="2 4" id="KW-0479">Metal-binding</keyword>
<evidence type="ECO:0000313" key="8">
    <source>
        <dbReference type="EMBL" id="ABV85003.1"/>
    </source>
</evidence>
<feature type="binding site" evidence="4">
    <location>
        <position position="87"/>
    </location>
    <ligand>
        <name>Cu cation</name>
        <dbReference type="ChEBI" id="CHEBI:23378"/>
    </ligand>
</feature>
<dbReference type="AlphaFoldDB" id="A8F267"/>
<accession>A8F267</accession>
<evidence type="ECO:0000256" key="5">
    <source>
        <dbReference type="PIRSR" id="PIRSR603782-2"/>
    </source>
</evidence>
<dbReference type="PANTHER" id="PTHR12151">
    <property type="entry name" value="ELECTRON TRANSPORT PROTIN SCO1/SENC FAMILY MEMBER"/>
    <property type="match status" value="1"/>
</dbReference>
<evidence type="ECO:0000256" key="2">
    <source>
        <dbReference type="ARBA" id="ARBA00022723"/>
    </source>
</evidence>
<proteinExistence type="inferred from homology"/>
<feature type="transmembrane region" description="Helical" evidence="6">
    <location>
        <begin position="12"/>
        <end position="32"/>
    </location>
</feature>
<dbReference type="Gene3D" id="3.40.30.10">
    <property type="entry name" value="Glutaredoxin"/>
    <property type="match status" value="1"/>
</dbReference>
<feature type="binding site" evidence="4">
    <location>
        <position position="91"/>
    </location>
    <ligand>
        <name>Cu cation</name>
        <dbReference type="ChEBI" id="CHEBI:23378"/>
    </ligand>
</feature>
<comment type="similarity">
    <text evidence="1">Belongs to the SCO1/2 family.</text>
</comment>
<sequence>MDNILMTIQSNVIKIIIVISLLIGVGALYLLLSLRTPEKPLAGQVNIYEDNVKIGGDFELIDQNGEIFNSDKLKGNLSLIYFGFTSCPDICPTSLNKMTEIVEILNKHKIDILPVFITIDPTRDTPVALKEYLKHFHPKFIGLTGNEQQIKDVTDKFKVFYARVHGDDDDPNYMLDHSSFTYLIDANGKYLKHFYLDSSPKEIMEFLRNE</sequence>
<evidence type="ECO:0000313" key="9">
    <source>
        <dbReference type="Proteomes" id="UP000001311"/>
    </source>
</evidence>
<feature type="disulfide bond" description="Redox-active" evidence="5">
    <location>
        <begin position="87"/>
        <end position="91"/>
    </location>
</feature>
<feature type="domain" description="Thioredoxin" evidence="7">
    <location>
        <begin position="49"/>
        <end position="210"/>
    </location>
</feature>
<reference evidence="8 9" key="1">
    <citation type="journal article" date="2007" name="Genome Res.">
        <title>Lateral gene transfer between obligate intracellular bacteria: evidence from the Rickettsia massiliae genome.</title>
        <authorList>
            <person name="Blanc G."/>
            <person name="Ogata H."/>
            <person name="Robert C."/>
            <person name="Audic S."/>
            <person name="Claverie J.-M."/>
            <person name="Raoult D."/>
        </authorList>
    </citation>
    <scope>NUCLEOTIDE SEQUENCE [LARGE SCALE GENOMIC DNA]</scope>
    <source>
        <strain evidence="9">Mtu5</strain>
    </source>
</reference>
<dbReference type="Proteomes" id="UP000001311">
    <property type="component" value="Chromosome"/>
</dbReference>
<evidence type="ECO:0000256" key="6">
    <source>
        <dbReference type="SAM" id="Phobius"/>
    </source>
</evidence>
<evidence type="ECO:0000256" key="4">
    <source>
        <dbReference type="PIRSR" id="PIRSR603782-1"/>
    </source>
</evidence>
<dbReference type="FunFam" id="3.40.30.10:FF:000013">
    <property type="entry name" value="Blast:Protein SCO1 homolog, mitochondrial"/>
    <property type="match status" value="1"/>
</dbReference>
<dbReference type="InterPro" id="IPR036249">
    <property type="entry name" value="Thioredoxin-like_sf"/>
</dbReference>
<name>A8F267_RICM5</name>
<dbReference type="KEGG" id="rms:RMA_0927"/>
<evidence type="ECO:0000259" key="7">
    <source>
        <dbReference type="PROSITE" id="PS51352"/>
    </source>
</evidence>
<keyword evidence="6" id="KW-0472">Membrane</keyword>
<dbReference type="PROSITE" id="PS51352">
    <property type="entry name" value="THIOREDOXIN_2"/>
    <property type="match status" value="1"/>
</dbReference>
<keyword evidence="6" id="KW-0812">Transmembrane</keyword>
<dbReference type="HOGENOM" id="CLU_050131_3_1_5"/>
<keyword evidence="5" id="KW-1015">Disulfide bond</keyword>
<keyword evidence="3 4" id="KW-0186">Copper</keyword>
<protein>
    <submittedName>
        <fullName evidence="8">Sco2 protein</fullName>
    </submittedName>
</protein>
<dbReference type="GO" id="GO:0046872">
    <property type="term" value="F:metal ion binding"/>
    <property type="evidence" value="ECO:0007669"/>
    <property type="project" value="UniProtKB-KW"/>
</dbReference>
<organism evidence="8 9">
    <name type="scientific">Rickettsia massiliae (strain Mtu5)</name>
    <dbReference type="NCBI Taxonomy" id="416276"/>
    <lineage>
        <taxon>Bacteria</taxon>
        <taxon>Pseudomonadati</taxon>
        <taxon>Pseudomonadota</taxon>
        <taxon>Alphaproteobacteria</taxon>
        <taxon>Rickettsiales</taxon>
        <taxon>Rickettsiaceae</taxon>
        <taxon>Rickettsieae</taxon>
        <taxon>Rickettsia</taxon>
        <taxon>spotted fever group</taxon>
    </lineage>
</organism>
<dbReference type="CDD" id="cd02968">
    <property type="entry name" value="SCO"/>
    <property type="match status" value="1"/>
</dbReference>
<dbReference type="InterPro" id="IPR003782">
    <property type="entry name" value="SCO1/SenC"/>
</dbReference>
<feature type="binding site" evidence="4">
    <location>
        <position position="177"/>
    </location>
    <ligand>
        <name>Cu cation</name>
        <dbReference type="ChEBI" id="CHEBI:23378"/>
    </ligand>
</feature>
<dbReference type="SUPFAM" id="SSF52833">
    <property type="entry name" value="Thioredoxin-like"/>
    <property type="match status" value="1"/>
</dbReference>
<dbReference type="PANTHER" id="PTHR12151:SF25">
    <property type="entry name" value="LINALOOL DEHYDRATASE_ISOMERASE DOMAIN-CONTAINING PROTEIN"/>
    <property type="match status" value="1"/>
</dbReference>
<gene>
    <name evidence="8" type="ordered locus">RMA_0927</name>
</gene>
<evidence type="ECO:0000256" key="3">
    <source>
        <dbReference type="ARBA" id="ARBA00023008"/>
    </source>
</evidence>